<proteinExistence type="inferred from homology"/>
<evidence type="ECO:0000256" key="4">
    <source>
        <dbReference type="ARBA" id="ARBA00022692"/>
    </source>
</evidence>
<dbReference type="AlphaFoldDB" id="A0A369AVA1"/>
<dbReference type="GO" id="GO:0005886">
    <property type="term" value="C:plasma membrane"/>
    <property type="evidence" value="ECO:0007669"/>
    <property type="project" value="UniProtKB-SubCell"/>
</dbReference>
<dbReference type="SUPFAM" id="SSF161098">
    <property type="entry name" value="MetI-like"/>
    <property type="match status" value="1"/>
</dbReference>
<dbReference type="Gene3D" id="1.10.3720.10">
    <property type="entry name" value="MetI-like"/>
    <property type="match status" value="1"/>
</dbReference>
<evidence type="ECO:0000313" key="9">
    <source>
        <dbReference type="EMBL" id="RCX12993.1"/>
    </source>
</evidence>
<dbReference type="Pfam" id="PF00528">
    <property type="entry name" value="BPD_transp_1"/>
    <property type="match status" value="1"/>
</dbReference>
<dbReference type="PANTHER" id="PTHR43744:SF3">
    <property type="entry name" value="LACTOSE TRANSPORT SYSTEM PERMEASE PROTEIN LACG"/>
    <property type="match status" value="1"/>
</dbReference>
<accession>A0A369AVA1</accession>
<dbReference type="InterPro" id="IPR035906">
    <property type="entry name" value="MetI-like_sf"/>
</dbReference>
<evidence type="ECO:0000259" key="8">
    <source>
        <dbReference type="PROSITE" id="PS50928"/>
    </source>
</evidence>
<keyword evidence="4 7" id="KW-0812">Transmembrane</keyword>
<comment type="caution">
    <text evidence="9">The sequence shown here is derived from an EMBL/GenBank/DDBJ whole genome shotgun (WGS) entry which is preliminary data.</text>
</comment>
<comment type="subcellular location">
    <subcellularLocation>
        <location evidence="1 7">Cell membrane</location>
        <topology evidence="1 7">Multi-pass membrane protein</topology>
    </subcellularLocation>
</comment>
<evidence type="ECO:0000256" key="6">
    <source>
        <dbReference type="ARBA" id="ARBA00023136"/>
    </source>
</evidence>
<dbReference type="EMBL" id="QPJT01000019">
    <property type="protein sequence ID" value="RCX12993.1"/>
    <property type="molecule type" value="Genomic_DNA"/>
</dbReference>
<comment type="similarity">
    <text evidence="7">Belongs to the binding-protein-dependent transport system permease family.</text>
</comment>
<organism evidence="9 10">
    <name type="scientific">Anaerobacterium chartisolvens</name>
    <dbReference type="NCBI Taxonomy" id="1297424"/>
    <lineage>
        <taxon>Bacteria</taxon>
        <taxon>Bacillati</taxon>
        <taxon>Bacillota</taxon>
        <taxon>Clostridia</taxon>
        <taxon>Eubacteriales</taxon>
        <taxon>Oscillospiraceae</taxon>
        <taxon>Anaerobacterium</taxon>
    </lineage>
</organism>
<dbReference type="PANTHER" id="PTHR43744">
    <property type="entry name" value="ABC TRANSPORTER PERMEASE PROTEIN MG189-RELATED-RELATED"/>
    <property type="match status" value="1"/>
</dbReference>
<evidence type="ECO:0000313" key="10">
    <source>
        <dbReference type="Proteomes" id="UP000253034"/>
    </source>
</evidence>
<name>A0A369AVA1_9FIRM</name>
<gene>
    <name evidence="9" type="ORF">DFR58_11950</name>
</gene>
<sequence length="278" mass="31481">MNSSINLMRRVRTLLLEASLWICSLTIIAPLMIVFMGSFKTNTEVLDFSLKLPSIWHIKNYLTVIEKGNLVRYFYNSVLIAAFSVTITVILSSMVGFIVARRVNRLTGFVFMVFFIGLITPQQIIPTIKLLQGLKIYGTIPSVILLHAAYNCAFSVFMYTGFVKSVSREIDESALMDGASTLRLFFSIIFPLTKPINITLVIFAFLGIWNDITLPIYFINDSNNWTMPLSAYKFFSQYSRDWNLVFADMVLISLPVFLVYIFGQRYIVSGLTAGSVKG</sequence>
<evidence type="ECO:0000256" key="1">
    <source>
        <dbReference type="ARBA" id="ARBA00004651"/>
    </source>
</evidence>
<reference evidence="9 10" key="1">
    <citation type="submission" date="2018-07" db="EMBL/GenBank/DDBJ databases">
        <title>Genomic Encyclopedia of Type Strains, Phase IV (KMG-IV): sequencing the most valuable type-strain genomes for metagenomic binning, comparative biology and taxonomic classification.</title>
        <authorList>
            <person name="Goeker M."/>
        </authorList>
    </citation>
    <scope>NUCLEOTIDE SEQUENCE [LARGE SCALE GENOMIC DNA]</scope>
    <source>
        <strain evidence="9 10">DSM 27016</strain>
    </source>
</reference>
<dbReference type="CDD" id="cd06261">
    <property type="entry name" value="TM_PBP2"/>
    <property type="match status" value="1"/>
</dbReference>
<dbReference type="InterPro" id="IPR000515">
    <property type="entry name" value="MetI-like"/>
</dbReference>
<dbReference type="PROSITE" id="PS50928">
    <property type="entry name" value="ABC_TM1"/>
    <property type="match status" value="1"/>
</dbReference>
<dbReference type="GO" id="GO:0055085">
    <property type="term" value="P:transmembrane transport"/>
    <property type="evidence" value="ECO:0007669"/>
    <property type="project" value="InterPro"/>
</dbReference>
<keyword evidence="3" id="KW-1003">Cell membrane</keyword>
<protein>
    <submittedName>
        <fullName evidence="9">Carbohydrate ABC transporter membrane protein 2 (CUT1 family)</fullName>
    </submittedName>
</protein>
<feature type="transmembrane region" description="Helical" evidence="7">
    <location>
        <begin position="241"/>
        <end position="262"/>
    </location>
</feature>
<evidence type="ECO:0000256" key="5">
    <source>
        <dbReference type="ARBA" id="ARBA00022989"/>
    </source>
</evidence>
<keyword evidence="6 7" id="KW-0472">Membrane</keyword>
<keyword evidence="5 7" id="KW-1133">Transmembrane helix</keyword>
<evidence type="ECO:0000256" key="3">
    <source>
        <dbReference type="ARBA" id="ARBA00022475"/>
    </source>
</evidence>
<keyword evidence="2 7" id="KW-0813">Transport</keyword>
<evidence type="ECO:0000256" key="2">
    <source>
        <dbReference type="ARBA" id="ARBA00022448"/>
    </source>
</evidence>
<dbReference type="RefSeq" id="WP_242987670.1">
    <property type="nucleotide sequence ID" value="NZ_QPJT01000019.1"/>
</dbReference>
<keyword evidence="10" id="KW-1185">Reference proteome</keyword>
<feature type="transmembrane region" description="Helical" evidence="7">
    <location>
        <begin position="73"/>
        <end position="99"/>
    </location>
</feature>
<feature type="transmembrane region" description="Helical" evidence="7">
    <location>
        <begin position="106"/>
        <end position="124"/>
    </location>
</feature>
<feature type="transmembrane region" description="Helical" evidence="7">
    <location>
        <begin position="20"/>
        <end position="39"/>
    </location>
</feature>
<feature type="transmembrane region" description="Helical" evidence="7">
    <location>
        <begin position="136"/>
        <end position="162"/>
    </location>
</feature>
<evidence type="ECO:0000256" key="7">
    <source>
        <dbReference type="RuleBase" id="RU363032"/>
    </source>
</evidence>
<dbReference type="Proteomes" id="UP000253034">
    <property type="component" value="Unassembled WGS sequence"/>
</dbReference>
<feature type="domain" description="ABC transmembrane type-1" evidence="8">
    <location>
        <begin position="74"/>
        <end position="263"/>
    </location>
</feature>